<dbReference type="EMBL" id="BAABFO010000015">
    <property type="protein sequence ID" value="GAA4336603.1"/>
    <property type="molecule type" value="Genomic_DNA"/>
</dbReference>
<proteinExistence type="inferred from homology"/>
<dbReference type="Proteomes" id="UP001501671">
    <property type="component" value="Unassembled WGS sequence"/>
</dbReference>
<sequence>MSTRPQFRPEGVIPATLLAFNEDMSIDEASSRKHLRDVAQVEGLTAITVNGHASEVHACTFEEQERILGFSVDEVGGQLPLVAGVYADGSIEAARIAAMSARRGASALLVFPPHSLTMGSQLRPEMAIEHFRRIAGATDLPIILFQYPAESGVHYPFDTLLRIFDKVPTVVAIKDWCNDPMLHERHIRTFRGLSRPVNVLTTHSSWLLGSLSMGAQGLLSGAGSVIAALQVQLFRAVQAGDLKRAQEINDRIYPAAQAFYAQPFVDMHNRMKETLVLLGKLERAVVRPPLMKLPAAEIDRLARMIDAAGLRDGAGAR</sequence>
<comment type="similarity">
    <text evidence="1 3">Belongs to the DapA family.</text>
</comment>
<evidence type="ECO:0000256" key="3">
    <source>
        <dbReference type="PIRNR" id="PIRNR001365"/>
    </source>
</evidence>
<comment type="caution">
    <text evidence="4">The sequence shown here is derived from an EMBL/GenBank/DDBJ whole genome shotgun (WGS) entry which is preliminary data.</text>
</comment>
<dbReference type="PANTHER" id="PTHR12128">
    <property type="entry name" value="DIHYDRODIPICOLINATE SYNTHASE"/>
    <property type="match status" value="1"/>
</dbReference>
<protein>
    <submittedName>
        <fullName evidence="4">Dihydrodipicolinate synthase family protein</fullName>
    </submittedName>
</protein>
<keyword evidence="5" id="KW-1185">Reference proteome</keyword>
<reference evidence="5" key="1">
    <citation type="journal article" date="2019" name="Int. J. Syst. Evol. Microbiol.">
        <title>The Global Catalogue of Microorganisms (GCM) 10K type strain sequencing project: providing services to taxonomists for standard genome sequencing and annotation.</title>
        <authorList>
            <consortium name="The Broad Institute Genomics Platform"/>
            <consortium name="The Broad Institute Genome Sequencing Center for Infectious Disease"/>
            <person name="Wu L."/>
            <person name="Ma J."/>
        </authorList>
    </citation>
    <scope>NUCLEOTIDE SEQUENCE [LARGE SCALE GENOMIC DNA]</scope>
    <source>
        <strain evidence="5">JCM 17666</strain>
    </source>
</reference>
<dbReference type="CDD" id="cd00408">
    <property type="entry name" value="DHDPS-like"/>
    <property type="match status" value="1"/>
</dbReference>
<dbReference type="InterPro" id="IPR002220">
    <property type="entry name" value="DapA-like"/>
</dbReference>
<evidence type="ECO:0000313" key="4">
    <source>
        <dbReference type="EMBL" id="GAA4336603.1"/>
    </source>
</evidence>
<evidence type="ECO:0000256" key="2">
    <source>
        <dbReference type="ARBA" id="ARBA00023239"/>
    </source>
</evidence>
<dbReference type="Gene3D" id="3.20.20.70">
    <property type="entry name" value="Aldolase class I"/>
    <property type="match status" value="1"/>
</dbReference>
<dbReference type="RefSeq" id="WP_345250786.1">
    <property type="nucleotide sequence ID" value="NZ_BAABFO010000015.1"/>
</dbReference>
<evidence type="ECO:0000313" key="5">
    <source>
        <dbReference type="Proteomes" id="UP001501671"/>
    </source>
</evidence>
<dbReference type="Pfam" id="PF00701">
    <property type="entry name" value="DHDPS"/>
    <property type="match status" value="1"/>
</dbReference>
<accession>A0ABP8HAB7</accession>
<dbReference type="PRINTS" id="PR00146">
    <property type="entry name" value="DHPICSNTHASE"/>
</dbReference>
<dbReference type="PIRSF" id="PIRSF001365">
    <property type="entry name" value="DHDPS"/>
    <property type="match status" value="1"/>
</dbReference>
<organism evidence="4 5">
    <name type="scientific">Pigmentiphaga soli</name>
    <dbReference type="NCBI Taxonomy" id="1007095"/>
    <lineage>
        <taxon>Bacteria</taxon>
        <taxon>Pseudomonadati</taxon>
        <taxon>Pseudomonadota</taxon>
        <taxon>Betaproteobacteria</taxon>
        <taxon>Burkholderiales</taxon>
        <taxon>Alcaligenaceae</taxon>
        <taxon>Pigmentiphaga</taxon>
    </lineage>
</organism>
<evidence type="ECO:0000256" key="1">
    <source>
        <dbReference type="ARBA" id="ARBA00007592"/>
    </source>
</evidence>
<name>A0ABP8HAB7_9BURK</name>
<dbReference type="SUPFAM" id="SSF51569">
    <property type="entry name" value="Aldolase"/>
    <property type="match status" value="1"/>
</dbReference>
<dbReference type="SMART" id="SM01130">
    <property type="entry name" value="DHDPS"/>
    <property type="match status" value="1"/>
</dbReference>
<keyword evidence="2 3" id="KW-0456">Lyase</keyword>
<dbReference type="InterPro" id="IPR013785">
    <property type="entry name" value="Aldolase_TIM"/>
</dbReference>
<dbReference type="PANTHER" id="PTHR12128:SF66">
    <property type="entry name" value="4-HYDROXY-2-OXOGLUTARATE ALDOLASE, MITOCHONDRIAL"/>
    <property type="match status" value="1"/>
</dbReference>
<gene>
    <name evidence="4" type="ORF">GCM10023144_31190</name>
</gene>